<dbReference type="RefSeq" id="WP_380128969.1">
    <property type="nucleotide sequence ID" value="NZ_JBHSIU010000130.1"/>
</dbReference>
<comment type="caution">
    <text evidence="2">The sequence shown here is derived from an EMBL/GenBank/DDBJ whole genome shotgun (WGS) entry which is preliminary data.</text>
</comment>
<organism evidence="2 3">
    <name type="scientific">Dactylosporangium cerinum</name>
    <dbReference type="NCBI Taxonomy" id="1434730"/>
    <lineage>
        <taxon>Bacteria</taxon>
        <taxon>Bacillati</taxon>
        <taxon>Actinomycetota</taxon>
        <taxon>Actinomycetes</taxon>
        <taxon>Micromonosporales</taxon>
        <taxon>Micromonosporaceae</taxon>
        <taxon>Dactylosporangium</taxon>
    </lineage>
</organism>
<dbReference type="Proteomes" id="UP001595912">
    <property type="component" value="Unassembled WGS sequence"/>
</dbReference>
<reference evidence="3" key="1">
    <citation type="journal article" date="2019" name="Int. J. Syst. Evol. Microbiol.">
        <title>The Global Catalogue of Microorganisms (GCM) 10K type strain sequencing project: providing services to taxonomists for standard genome sequencing and annotation.</title>
        <authorList>
            <consortium name="The Broad Institute Genomics Platform"/>
            <consortium name="The Broad Institute Genome Sequencing Center for Infectious Disease"/>
            <person name="Wu L."/>
            <person name="Ma J."/>
        </authorList>
    </citation>
    <scope>NUCLEOTIDE SEQUENCE [LARGE SCALE GENOMIC DNA]</scope>
    <source>
        <strain evidence="3">CGMCC 4.7152</strain>
    </source>
</reference>
<proteinExistence type="predicted"/>
<evidence type="ECO:0000313" key="3">
    <source>
        <dbReference type="Proteomes" id="UP001595912"/>
    </source>
</evidence>
<feature type="signal peptide" evidence="1">
    <location>
        <begin position="1"/>
        <end position="22"/>
    </location>
</feature>
<sequence length="163" mass="16858">MVAQFLAAAVVVAALTACTTGAARPAVPLTEATPGSDDVLVGAWSSTTDGAAHIEGTFPVTPPPELPRPLGWYFFLRARCAGDGTMSMRVSGKTGFVQTHEGKCIGKWAIGRTSFPPGTATGPYDPGPFSLAIDRSAGVTSWDVEAYAQRTGNVYPNPSASPT</sequence>
<accession>A0ABV9WLA9</accession>
<feature type="chain" id="PRO_5045928945" description="Lipoprotein" evidence="1">
    <location>
        <begin position="23"/>
        <end position="163"/>
    </location>
</feature>
<evidence type="ECO:0008006" key="4">
    <source>
        <dbReference type="Google" id="ProtNLM"/>
    </source>
</evidence>
<dbReference type="EMBL" id="JBHSIU010000130">
    <property type="protein sequence ID" value="MFC5008312.1"/>
    <property type="molecule type" value="Genomic_DNA"/>
</dbReference>
<evidence type="ECO:0000313" key="2">
    <source>
        <dbReference type="EMBL" id="MFC5008312.1"/>
    </source>
</evidence>
<name>A0ABV9WLA9_9ACTN</name>
<evidence type="ECO:0000256" key="1">
    <source>
        <dbReference type="SAM" id="SignalP"/>
    </source>
</evidence>
<keyword evidence="1" id="KW-0732">Signal</keyword>
<protein>
    <recommendedName>
        <fullName evidence="4">Lipoprotein</fullName>
    </recommendedName>
</protein>
<gene>
    <name evidence="2" type="ORF">ACFPIJ_62200</name>
</gene>
<keyword evidence="3" id="KW-1185">Reference proteome</keyword>